<dbReference type="Proteomes" id="UP000241769">
    <property type="component" value="Unassembled WGS sequence"/>
</dbReference>
<keyword evidence="4 5" id="KW-0472">Membrane</keyword>
<evidence type="ECO:0000256" key="2">
    <source>
        <dbReference type="ARBA" id="ARBA00022692"/>
    </source>
</evidence>
<accession>A0A2P6MV10</accession>
<feature type="transmembrane region" description="Helical" evidence="5">
    <location>
        <begin position="636"/>
        <end position="656"/>
    </location>
</feature>
<dbReference type="Pfam" id="PF13515">
    <property type="entry name" value="FUSC_2"/>
    <property type="match status" value="1"/>
</dbReference>
<evidence type="ECO:0000259" key="7">
    <source>
        <dbReference type="Pfam" id="PF10337"/>
    </source>
</evidence>
<dbReference type="InterPro" id="IPR049453">
    <property type="entry name" value="Memb_transporter_dom"/>
</dbReference>
<dbReference type="InParanoid" id="A0A2P6MV10"/>
<feature type="domain" description="Putative ER transporter 6TM N-terminal" evidence="7">
    <location>
        <begin position="162"/>
        <end position="341"/>
    </location>
</feature>
<feature type="transmembrane region" description="Helical" evidence="5">
    <location>
        <begin position="78"/>
        <end position="97"/>
    </location>
</feature>
<sequence length="913" mass="105526">MQSNGLANNLNVGENEELTYAKEESRFDGHSGEYGITETLYQSEPRLSHLQHFRGEKRKKPHTSLLSRIKTFFRTHHAFTVLRAIVSLFCGAVLIWVTPSLQFFGVDSFILGLSIILYDHSLTRGSSILSMFLFLFTFSIGSGLTAFSFWTARLIGDFDQFAIFWLWLWSVCFAYARVSLTQKWAMPVIVTHFTFVFSLLRALNRPDPQYDTIFKTFFAMACGTIISTLCTIVIKPRSGSEALRKEMKRTLDTMKVLFDTTLRVWLGTASTEDEQKLIHHENRIRAHLTSLSKRLDSLQWEITYSRWDKQSIQIIVSFFQQTLVHLKSMGSSCRISEDLKRKNDKVETVVRSLGPPLEIVEARIVELLDQVSIQLHLDREDCKEGQQFVNTKRLSQSVQKFHDVNKGVTEDIIHKHGWETEGMPLVYFFIFSLLKCSEEITNIILFMNEGQGRERFHFPHYFHNYLDSVAKYFQLNRELVEQRENRSKQDGDGKVKRDDEKKKSKIVYRWRKLTLTLWEISRFFTTKETKYAIKVSIAVVFTTMWQFIRVSNDWYISWRGAWAAVTVIFVYSPSVGDNVIQTILRILGTLLGAGWSILSWLAFPGNPYGLSLMLVLCSIPSFYIKMNTKYPKMGTIIIITFDVSAYTIVTLGRYAAGEFSNVGVPSIYELAYKRSVMTVGGCLVILIIDRLLWPNLARVQLRHTLSTIIREVTLIYGTTVRLLYSKEESLLLDIQRAQTTVSLQLAKAESLLESSIIEPRMKGPFPVKEYRKIIRHIGILLDRTVTARLAVRGDFGQDIWTKVIEPLRETREDLVAKCLLLFWISESSMLWKKKLPHYIPDIKATREKLLRDITQLEYFQQTKEVASSTNLISYLTWLNSYTEVSIELGELLSSLKYLFGEEPPIQNFVINLY</sequence>
<gene>
    <name evidence="9" type="ORF">PROFUN_09013</name>
</gene>
<feature type="transmembrane region" description="Helical" evidence="5">
    <location>
        <begin position="185"/>
        <end position="204"/>
    </location>
</feature>
<comment type="caution">
    <text evidence="9">The sequence shown here is derived from an EMBL/GenBank/DDBJ whole genome shotgun (WGS) entry which is preliminary data.</text>
</comment>
<protein>
    <submittedName>
        <fullName evidence="9">Uncharacterized protein</fullName>
    </submittedName>
</protein>
<dbReference type="AlphaFoldDB" id="A0A2P6MV10"/>
<evidence type="ECO:0000256" key="3">
    <source>
        <dbReference type="ARBA" id="ARBA00022989"/>
    </source>
</evidence>
<evidence type="ECO:0000256" key="4">
    <source>
        <dbReference type="ARBA" id="ARBA00023136"/>
    </source>
</evidence>
<feature type="transmembrane region" description="Helical" evidence="5">
    <location>
        <begin position="531"/>
        <end position="548"/>
    </location>
</feature>
<name>A0A2P6MV10_9EUKA</name>
<evidence type="ECO:0000256" key="5">
    <source>
        <dbReference type="SAM" id="Phobius"/>
    </source>
</evidence>
<comment type="subcellular location">
    <subcellularLocation>
        <location evidence="1">Membrane</location>
        <topology evidence="1">Multi-pass membrane protein</topology>
    </subcellularLocation>
</comment>
<feature type="domain" description="Integral membrane bound transporter" evidence="8">
    <location>
        <begin position="554"/>
        <end position="688"/>
    </location>
</feature>
<proteinExistence type="predicted"/>
<feature type="transmembrane region" description="Helical" evidence="5">
    <location>
        <begin position="583"/>
        <end position="602"/>
    </location>
</feature>
<evidence type="ECO:0000259" key="6">
    <source>
        <dbReference type="Pfam" id="PF10334"/>
    </source>
</evidence>
<dbReference type="InterPro" id="IPR052430">
    <property type="entry name" value="IVT-Associated"/>
</dbReference>
<dbReference type="InterPro" id="IPR023244">
    <property type="entry name" value="Brefeldin_A-sensitivity_4"/>
</dbReference>
<evidence type="ECO:0000313" key="10">
    <source>
        <dbReference type="Proteomes" id="UP000241769"/>
    </source>
</evidence>
<keyword evidence="3 5" id="KW-1133">Transmembrane helix</keyword>
<organism evidence="9 10">
    <name type="scientific">Planoprotostelium fungivorum</name>
    <dbReference type="NCBI Taxonomy" id="1890364"/>
    <lineage>
        <taxon>Eukaryota</taxon>
        <taxon>Amoebozoa</taxon>
        <taxon>Evosea</taxon>
        <taxon>Variosea</taxon>
        <taxon>Cavosteliida</taxon>
        <taxon>Cavosteliaceae</taxon>
        <taxon>Planoprotostelium</taxon>
    </lineage>
</organism>
<dbReference type="PANTHER" id="PTHR47804">
    <property type="entry name" value="60S RIBOSOMAL PROTEIN L19"/>
    <property type="match status" value="1"/>
</dbReference>
<dbReference type="InterPro" id="IPR018823">
    <property type="entry name" value="ArAE_2_N"/>
</dbReference>
<feature type="transmembrane region" description="Helical" evidence="5">
    <location>
        <begin position="216"/>
        <end position="234"/>
    </location>
</feature>
<feature type="transmembrane region" description="Helical" evidence="5">
    <location>
        <begin position="554"/>
        <end position="571"/>
    </location>
</feature>
<dbReference type="Pfam" id="PF10337">
    <property type="entry name" value="ArAE_2_N"/>
    <property type="match status" value="1"/>
</dbReference>
<dbReference type="Pfam" id="PF10334">
    <property type="entry name" value="BRE4"/>
    <property type="match status" value="1"/>
</dbReference>
<dbReference type="EMBL" id="MDYQ01000378">
    <property type="protein sequence ID" value="PRP75527.1"/>
    <property type="molecule type" value="Genomic_DNA"/>
</dbReference>
<feature type="transmembrane region" description="Helical" evidence="5">
    <location>
        <begin position="161"/>
        <end position="178"/>
    </location>
</feature>
<feature type="transmembrane region" description="Helical" evidence="5">
    <location>
        <begin position="676"/>
        <end position="693"/>
    </location>
</feature>
<dbReference type="PRINTS" id="PR02047">
    <property type="entry name" value="BREFELDNASP4"/>
</dbReference>
<evidence type="ECO:0000256" key="1">
    <source>
        <dbReference type="ARBA" id="ARBA00004141"/>
    </source>
</evidence>
<dbReference type="GO" id="GO:0016020">
    <property type="term" value="C:membrane"/>
    <property type="evidence" value="ECO:0007669"/>
    <property type="project" value="UniProtKB-SubCell"/>
</dbReference>
<reference evidence="9 10" key="1">
    <citation type="journal article" date="2018" name="Genome Biol. Evol.">
        <title>Multiple Roots of Fruiting Body Formation in Amoebozoa.</title>
        <authorList>
            <person name="Hillmann F."/>
            <person name="Forbes G."/>
            <person name="Novohradska S."/>
            <person name="Ferling I."/>
            <person name="Riege K."/>
            <person name="Groth M."/>
            <person name="Westermann M."/>
            <person name="Marz M."/>
            <person name="Spaller T."/>
            <person name="Winckler T."/>
            <person name="Schaap P."/>
            <person name="Glockner G."/>
        </authorList>
    </citation>
    <scope>NUCLEOTIDE SEQUENCE [LARGE SCALE GENOMIC DNA]</scope>
    <source>
        <strain evidence="9 10">Jena</strain>
    </source>
</reference>
<evidence type="ECO:0000313" key="9">
    <source>
        <dbReference type="EMBL" id="PRP75527.1"/>
    </source>
</evidence>
<dbReference type="InterPro" id="IPR018820">
    <property type="entry name" value="BRE4-related_DUF2421"/>
</dbReference>
<dbReference type="OrthoDB" id="68611at2759"/>
<evidence type="ECO:0000259" key="8">
    <source>
        <dbReference type="Pfam" id="PF13515"/>
    </source>
</evidence>
<feature type="transmembrane region" description="Helical" evidence="5">
    <location>
        <begin position="103"/>
        <end position="120"/>
    </location>
</feature>
<dbReference type="PANTHER" id="PTHR47804:SF3">
    <property type="entry name" value="PROTEIN BRE4"/>
    <property type="match status" value="1"/>
</dbReference>
<dbReference type="STRING" id="1890364.A0A2P6MV10"/>
<keyword evidence="10" id="KW-1185">Reference proteome</keyword>
<feature type="transmembrane region" description="Helical" evidence="5">
    <location>
        <begin position="132"/>
        <end position="155"/>
    </location>
</feature>
<feature type="domain" description="DUF2421" evidence="6">
    <location>
        <begin position="694"/>
        <end position="858"/>
    </location>
</feature>
<keyword evidence="2 5" id="KW-0812">Transmembrane</keyword>